<reference evidence="2" key="1">
    <citation type="submission" date="2014-11" db="EMBL/GenBank/DDBJ databases">
        <authorList>
            <person name="Otto D Thomas"/>
            <person name="Naeem Raeece"/>
        </authorList>
    </citation>
    <scope>NUCLEOTIDE SEQUENCE</scope>
</reference>
<organism evidence="2">
    <name type="scientific">Chromera velia CCMP2878</name>
    <dbReference type="NCBI Taxonomy" id="1169474"/>
    <lineage>
        <taxon>Eukaryota</taxon>
        <taxon>Sar</taxon>
        <taxon>Alveolata</taxon>
        <taxon>Colpodellida</taxon>
        <taxon>Chromeraceae</taxon>
        <taxon>Chromera</taxon>
    </lineage>
</organism>
<evidence type="ECO:0000256" key="1">
    <source>
        <dbReference type="SAM" id="MobiDB-lite"/>
    </source>
</evidence>
<feature type="region of interest" description="Disordered" evidence="1">
    <location>
        <begin position="325"/>
        <end position="390"/>
    </location>
</feature>
<feature type="compositionally biased region" description="Pro residues" evidence="1">
    <location>
        <begin position="374"/>
        <end position="390"/>
    </location>
</feature>
<dbReference type="AlphaFoldDB" id="A0A0G4FCA8"/>
<dbReference type="VEuPathDB" id="CryptoDB:Cvel_16151"/>
<feature type="compositionally biased region" description="Gly residues" evidence="1">
    <location>
        <begin position="180"/>
        <end position="190"/>
    </location>
</feature>
<gene>
    <name evidence="2" type="ORF">Cvel_16151</name>
</gene>
<protein>
    <submittedName>
        <fullName evidence="2">Uncharacterized protein</fullName>
    </submittedName>
</protein>
<name>A0A0G4FCA8_9ALVE</name>
<evidence type="ECO:0000313" key="2">
    <source>
        <dbReference type="EMBL" id="CEM10297.1"/>
    </source>
</evidence>
<accession>A0A0G4FCA8</accession>
<feature type="compositionally biased region" description="Basic and acidic residues" evidence="1">
    <location>
        <begin position="1"/>
        <end position="15"/>
    </location>
</feature>
<dbReference type="EMBL" id="CDMZ01000255">
    <property type="protein sequence ID" value="CEM10297.1"/>
    <property type="molecule type" value="Genomic_DNA"/>
</dbReference>
<feature type="compositionally biased region" description="Low complexity" evidence="1">
    <location>
        <begin position="289"/>
        <end position="302"/>
    </location>
</feature>
<feature type="region of interest" description="Disordered" evidence="1">
    <location>
        <begin position="1"/>
        <end position="36"/>
    </location>
</feature>
<proteinExistence type="predicted"/>
<sequence>MNQDVHRRPPRDGRGGRANGRKGTGKETSAKHGAKGGNAWKVVGWDLDGPSVTREENGSHICVSLAGECRQKAHKKAISMAIQRLFVCLLESVTQRDCTRALRRLKLKSLKKRAFWTRFCMALPVMTHAEASRVTALLRTLFGGDRAFVSECDWAFLSARLVQSQVDRTLRSFTSVGGVNRKGGPPGEGDGGQKRSFLPTPLPPLHIRIGRGVVFAPGRDENADLKSFEFETLASSWPAGSVAPSANSSFASRVEHVFSHLQVDEDFREAPARRCDELERGEEGGSIGGLSSMSSCSSSDSSSHSDLEGGEKVLTFAPRYFKNPSAVPSTEQAGVAPDPLSSSSASASAGGIMQGGRSELGGDPFQSVTSNAPFPTPPPGFAPLPPSHWI</sequence>
<feature type="region of interest" description="Disordered" evidence="1">
    <location>
        <begin position="175"/>
        <end position="197"/>
    </location>
</feature>
<feature type="region of interest" description="Disordered" evidence="1">
    <location>
        <begin position="279"/>
        <end position="308"/>
    </location>
</feature>